<proteinExistence type="predicted"/>
<evidence type="ECO:0000259" key="3">
    <source>
        <dbReference type="Pfam" id="PF00501"/>
    </source>
</evidence>
<feature type="domain" description="AMP-binding enzyme C-terminal" evidence="4">
    <location>
        <begin position="431"/>
        <end position="506"/>
    </location>
</feature>
<dbReference type="InterPro" id="IPR025110">
    <property type="entry name" value="AMP-bd_C"/>
</dbReference>
<dbReference type="GO" id="GO:0031177">
    <property type="term" value="F:phosphopantetheine binding"/>
    <property type="evidence" value="ECO:0007669"/>
    <property type="project" value="TreeGrafter"/>
</dbReference>
<organism evidence="5 6">
    <name type="scientific">Saccharopolyspora spinosa</name>
    <dbReference type="NCBI Taxonomy" id="60894"/>
    <lineage>
        <taxon>Bacteria</taxon>
        <taxon>Bacillati</taxon>
        <taxon>Actinomycetota</taxon>
        <taxon>Actinomycetes</taxon>
        <taxon>Pseudonocardiales</taxon>
        <taxon>Pseudonocardiaceae</taxon>
        <taxon>Saccharopolyspora</taxon>
    </lineage>
</organism>
<dbReference type="InterPro" id="IPR000873">
    <property type="entry name" value="AMP-dep_synth/lig_dom"/>
</dbReference>
<reference evidence="5" key="1">
    <citation type="submission" date="2017-12" db="EMBL/GenBank/DDBJ databases">
        <title>Sequencing the genomes of 1000 Actinobacteria strains.</title>
        <authorList>
            <person name="Klenk H.-P."/>
        </authorList>
    </citation>
    <scope>NUCLEOTIDE SEQUENCE [LARGE SCALE GENOMIC DNA]</scope>
    <source>
        <strain evidence="5">DSM 44228</strain>
    </source>
</reference>
<dbReference type="Pfam" id="PF00501">
    <property type="entry name" value="AMP-binding"/>
    <property type="match status" value="1"/>
</dbReference>
<evidence type="ECO:0000313" key="5">
    <source>
        <dbReference type="EMBL" id="PKW16298.1"/>
    </source>
</evidence>
<dbReference type="FunFam" id="3.40.50.980:FF:000001">
    <property type="entry name" value="Non-ribosomal peptide synthetase"/>
    <property type="match status" value="1"/>
</dbReference>
<dbReference type="NCBIfam" id="TIGR01733">
    <property type="entry name" value="AA-adenyl-dom"/>
    <property type="match status" value="1"/>
</dbReference>
<dbReference type="InterPro" id="IPR020845">
    <property type="entry name" value="AMP-binding_CS"/>
</dbReference>
<dbReference type="Pfam" id="PF13193">
    <property type="entry name" value="AMP-binding_C"/>
    <property type="match status" value="1"/>
</dbReference>
<dbReference type="OrthoDB" id="3243414at2"/>
<dbReference type="Gene3D" id="3.40.50.12780">
    <property type="entry name" value="N-terminal domain of ligase-like"/>
    <property type="match status" value="1"/>
</dbReference>
<dbReference type="STRING" id="994479.GCA_000194155_05418"/>
<sequence length="533" mass="56810">MPAASTDGRATAHLIGVTSLPDLFTRVARNQKDAVAITDGGNAHTYGSLESAANGLAHHLVASGVKPGDLVGVLIDGTLNVPVALLAILKAGAAYVPFDPSYPADRLNYMVADARVGIIVGNPGTAADIGLSDVRTIDAAQVATTEVAAPEVELREHSPAYVIYTSGSTGRPKGCVVSHGNVLSLLRGTLPLFEFSADDRWTVFHSFSFDFSVWELWGALATGATAVLVPARTAAAHDDFLRLLMQEKITVLNQVPSCFRSIALSHADAGWPALSLRYLTFGGENVDLDVVREFVDGQTGPKPVVANMYGVTEATVFATAKFIRDEDLDGRVASPIGVGLPHLGVHVCDSQLRPVPKGVAGEICITGGGVALGYLNQPSLTAEKFVHVGAKAERCYRTGDLAKVLPNGELEYLGRADQQVKLRGYRIELREIEETIRRHRSARDAAVTVVTTRNGAELIAAYVVPADSADGIDPDLRRYLRDQLPRQMVPARFYLLDGLPLSPSGKLDRQALADLAQDHRPAKGAPKPPDAAR</sequence>
<evidence type="ECO:0000256" key="2">
    <source>
        <dbReference type="SAM" id="MobiDB-lite"/>
    </source>
</evidence>
<evidence type="ECO:0000256" key="1">
    <source>
        <dbReference type="SAM" id="Coils"/>
    </source>
</evidence>
<dbReference type="AlphaFoldDB" id="A0A2N3Y053"/>
<feature type="coiled-coil region" evidence="1">
    <location>
        <begin position="415"/>
        <end position="442"/>
    </location>
</feature>
<comment type="caution">
    <text evidence="5">The sequence shown here is derived from an EMBL/GenBank/DDBJ whole genome shotgun (WGS) entry which is preliminary data.</text>
</comment>
<feature type="region of interest" description="Disordered" evidence="2">
    <location>
        <begin position="508"/>
        <end position="533"/>
    </location>
</feature>
<dbReference type="EMBL" id="PJNB01000001">
    <property type="protein sequence ID" value="PKW16298.1"/>
    <property type="molecule type" value="Genomic_DNA"/>
</dbReference>
<keyword evidence="1" id="KW-0175">Coiled coil</keyword>
<dbReference type="RefSeq" id="WP_010311253.1">
    <property type="nucleotide sequence ID" value="NZ_CP061007.1"/>
</dbReference>
<dbReference type="PROSITE" id="PS00455">
    <property type="entry name" value="AMP_BINDING"/>
    <property type="match status" value="1"/>
</dbReference>
<keyword evidence="6" id="KW-1185">Reference proteome</keyword>
<gene>
    <name evidence="5" type="ORF">A8926_4116</name>
</gene>
<dbReference type="GO" id="GO:0043041">
    <property type="term" value="P:amino acid activation for nonribosomal peptide biosynthetic process"/>
    <property type="evidence" value="ECO:0007669"/>
    <property type="project" value="TreeGrafter"/>
</dbReference>
<dbReference type="GO" id="GO:0005829">
    <property type="term" value="C:cytosol"/>
    <property type="evidence" value="ECO:0007669"/>
    <property type="project" value="TreeGrafter"/>
</dbReference>
<dbReference type="InterPro" id="IPR045851">
    <property type="entry name" value="AMP-bd_C_sf"/>
</dbReference>
<dbReference type="Gene3D" id="3.30.300.30">
    <property type="match status" value="1"/>
</dbReference>
<evidence type="ECO:0000259" key="4">
    <source>
        <dbReference type="Pfam" id="PF13193"/>
    </source>
</evidence>
<name>A0A2N3Y053_SACSN</name>
<dbReference type="GO" id="GO:0044550">
    <property type="term" value="P:secondary metabolite biosynthetic process"/>
    <property type="evidence" value="ECO:0007669"/>
    <property type="project" value="TreeGrafter"/>
</dbReference>
<dbReference type="PANTHER" id="PTHR45527:SF1">
    <property type="entry name" value="FATTY ACID SYNTHASE"/>
    <property type="match status" value="1"/>
</dbReference>
<dbReference type="PANTHER" id="PTHR45527">
    <property type="entry name" value="NONRIBOSOMAL PEPTIDE SYNTHETASE"/>
    <property type="match status" value="1"/>
</dbReference>
<dbReference type="InterPro" id="IPR042099">
    <property type="entry name" value="ANL_N_sf"/>
</dbReference>
<feature type="compositionally biased region" description="Basic and acidic residues" evidence="2">
    <location>
        <begin position="508"/>
        <end position="521"/>
    </location>
</feature>
<dbReference type="InterPro" id="IPR010071">
    <property type="entry name" value="AA_adenyl_dom"/>
</dbReference>
<protein>
    <submittedName>
        <fullName evidence="5">Nonribosomal peptide synthetase DhbF</fullName>
    </submittedName>
</protein>
<dbReference type="Proteomes" id="UP000233786">
    <property type="component" value="Unassembled WGS sequence"/>
</dbReference>
<feature type="domain" description="AMP-dependent synthetase/ligase" evidence="3">
    <location>
        <begin position="24"/>
        <end position="375"/>
    </location>
</feature>
<evidence type="ECO:0000313" key="6">
    <source>
        <dbReference type="Proteomes" id="UP000233786"/>
    </source>
</evidence>
<dbReference type="SUPFAM" id="SSF56801">
    <property type="entry name" value="Acetyl-CoA synthetase-like"/>
    <property type="match status" value="1"/>
</dbReference>
<dbReference type="FunFam" id="3.40.50.12780:FF:000012">
    <property type="entry name" value="Non-ribosomal peptide synthetase"/>
    <property type="match status" value="1"/>
</dbReference>
<accession>A0A2N3Y053</accession>